<evidence type="ECO:0000259" key="1">
    <source>
        <dbReference type="SMART" id="SM00852"/>
    </source>
</evidence>
<dbReference type="Pfam" id="PF00994">
    <property type="entry name" value="MoCF_biosynth"/>
    <property type="match status" value="1"/>
</dbReference>
<dbReference type="PANTHER" id="PTHR13939">
    <property type="entry name" value="NICOTINAMIDE-NUCLEOTIDE AMIDOHYDROLASE PNCC"/>
    <property type="match status" value="1"/>
</dbReference>
<name>E7C3L4_9BACT</name>
<dbReference type="InterPro" id="IPR056596">
    <property type="entry name" value="FLAD1_M"/>
</dbReference>
<feature type="domain" description="MoaB/Mog" evidence="1">
    <location>
        <begin position="11"/>
        <end position="169"/>
    </location>
</feature>
<sequence length="247" mass="27491">MTQAARNPSAAIVIIGAEVLSAKVRDANGPYLLDHLRAQGIDVTELRVIGDSIEVIAETVRALSARVDYLFTTGGIGPTHDDVTIGGIARAFDREIIEHPFLVEKLEEHFGHAVDERIRNLCRVPDGTQVEMVRGKLPLFRYENVFILPGIPSLVEMCFEHLSPSLPSGTFVERKIMVQIAESEIAMHLARVQERYGSEVQIGSYPKKNEAGRYVEITVDGQDQALVDRALLHIQEGLREDWVLDVQ</sequence>
<accession>E7C3L4</accession>
<dbReference type="InterPro" id="IPR050101">
    <property type="entry name" value="CinA"/>
</dbReference>
<dbReference type="InterPro" id="IPR001453">
    <property type="entry name" value="MoaB/Mog_dom"/>
</dbReference>
<dbReference type="AlphaFoldDB" id="E7C3L4"/>
<dbReference type="Pfam" id="PF24102">
    <property type="entry name" value="FLAD1_M"/>
    <property type="match status" value="1"/>
</dbReference>
<organism evidence="2">
    <name type="scientific">uncultured myxobacterium HF0200_05J13</name>
    <dbReference type="NCBI Taxonomy" id="723557"/>
    <lineage>
        <taxon>Bacteria</taxon>
        <taxon>Pseudomonadati</taxon>
        <taxon>Myxococcota</taxon>
        <taxon>Myxococcia</taxon>
        <taxon>Myxococcales</taxon>
        <taxon>environmental samples</taxon>
    </lineage>
</organism>
<dbReference type="EMBL" id="GU567973">
    <property type="protein sequence ID" value="ADI22038.1"/>
    <property type="molecule type" value="Genomic_DNA"/>
</dbReference>
<evidence type="ECO:0000313" key="2">
    <source>
        <dbReference type="EMBL" id="ADI22038.1"/>
    </source>
</evidence>
<dbReference type="SUPFAM" id="SSF53218">
    <property type="entry name" value="Molybdenum cofactor biosynthesis proteins"/>
    <property type="match status" value="1"/>
</dbReference>
<dbReference type="SMART" id="SM00852">
    <property type="entry name" value="MoCF_biosynth"/>
    <property type="match status" value="1"/>
</dbReference>
<protein>
    <submittedName>
        <fullName evidence="2">Predicted nucleotide-utilizing enzyme related to molybdopterin-biosynthesis enzyme MoeA</fullName>
    </submittedName>
</protein>
<dbReference type="PANTHER" id="PTHR13939:SF0">
    <property type="entry name" value="NMN AMIDOHYDROLASE-LIKE PROTEIN YFAY"/>
    <property type="match status" value="1"/>
</dbReference>
<dbReference type="Gene3D" id="3.40.980.10">
    <property type="entry name" value="MoaB/Mog-like domain"/>
    <property type="match status" value="1"/>
</dbReference>
<proteinExistence type="predicted"/>
<reference evidence="2" key="1">
    <citation type="submission" date="2010-01" db="EMBL/GenBank/DDBJ databases">
        <title>Genome fragments of uncultured bacteria from the North Pacific subtropical Gyre.</title>
        <authorList>
            <person name="Pham V.D."/>
            <person name="Delong E.F."/>
        </authorList>
    </citation>
    <scope>NUCLEOTIDE SEQUENCE</scope>
</reference>
<dbReference type="InterPro" id="IPR036425">
    <property type="entry name" value="MoaB/Mog-like_dom_sf"/>
</dbReference>